<dbReference type="GO" id="GO:0000981">
    <property type="term" value="F:DNA-binding transcription factor activity, RNA polymerase II-specific"/>
    <property type="evidence" value="ECO:0007669"/>
    <property type="project" value="TreeGrafter"/>
</dbReference>
<evidence type="ECO:0000256" key="6">
    <source>
        <dbReference type="ARBA" id="ARBA00023242"/>
    </source>
</evidence>
<dbReference type="PROSITE" id="PS50090">
    <property type="entry name" value="MYB_LIKE"/>
    <property type="match status" value="2"/>
</dbReference>
<gene>
    <name evidence="9" type="ORF">F3Y22_tig00006613pilonHSYRG00017</name>
</gene>
<dbReference type="CDD" id="cd00167">
    <property type="entry name" value="SANT"/>
    <property type="match status" value="2"/>
</dbReference>
<evidence type="ECO:0000313" key="9">
    <source>
        <dbReference type="EMBL" id="KAE8726552.1"/>
    </source>
</evidence>
<dbReference type="PANTHER" id="PTHR45614:SF285">
    <property type="entry name" value="TRANSCRIPTION FACTOR MYB98"/>
    <property type="match status" value="1"/>
</dbReference>
<dbReference type="Pfam" id="PF00249">
    <property type="entry name" value="Myb_DNA-binding"/>
    <property type="match status" value="2"/>
</dbReference>
<keyword evidence="3" id="KW-0805">Transcription regulation</keyword>
<dbReference type="GO" id="GO:0000978">
    <property type="term" value="F:RNA polymerase II cis-regulatory region sequence-specific DNA binding"/>
    <property type="evidence" value="ECO:0007669"/>
    <property type="project" value="TreeGrafter"/>
</dbReference>
<evidence type="ECO:0000259" key="7">
    <source>
        <dbReference type="PROSITE" id="PS50090"/>
    </source>
</evidence>
<name>A0A6A3CGN1_HIBSY</name>
<reference evidence="9" key="1">
    <citation type="submission" date="2019-09" db="EMBL/GenBank/DDBJ databases">
        <title>Draft genome information of white flower Hibiscus syriacus.</title>
        <authorList>
            <person name="Kim Y.-M."/>
        </authorList>
    </citation>
    <scope>NUCLEOTIDE SEQUENCE [LARGE SCALE GENOMIC DNA]</scope>
    <source>
        <strain evidence="9">YM2019G1</strain>
    </source>
</reference>
<evidence type="ECO:0000256" key="5">
    <source>
        <dbReference type="ARBA" id="ARBA00023163"/>
    </source>
</evidence>
<dbReference type="InterPro" id="IPR050560">
    <property type="entry name" value="MYB_TF"/>
</dbReference>
<evidence type="ECO:0000256" key="2">
    <source>
        <dbReference type="ARBA" id="ARBA00022737"/>
    </source>
</evidence>
<dbReference type="InterPro" id="IPR009057">
    <property type="entry name" value="Homeodomain-like_sf"/>
</dbReference>
<feature type="domain" description="Myb-like" evidence="7">
    <location>
        <begin position="190"/>
        <end position="230"/>
    </location>
</feature>
<accession>A0A6A3CGN1</accession>
<keyword evidence="2" id="KW-0677">Repeat</keyword>
<keyword evidence="10" id="KW-1185">Reference proteome</keyword>
<feature type="domain" description="HTH myb-type" evidence="8">
    <location>
        <begin position="131"/>
        <end position="186"/>
    </location>
</feature>
<dbReference type="InterPro" id="IPR017930">
    <property type="entry name" value="Myb_dom"/>
</dbReference>
<dbReference type="Gene3D" id="1.10.10.60">
    <property type="entry name" value="Homeodomain-like"/>
    <property type="match status" value="2"/>
</dbReference>
<dbReference type="PANTHER" id="PTHR45614">
    <property type="entry name" value="MYB PROTEIN-RELATED"/>
    <property type="match status" value="1"/>
</dbReference>
<evidence type="ECO:0000256" key="1">
    <source>
        <dbReference type="ARBA" id="ARBA00004123"/>
    </source>
</evidence>
<evidence type="ECO:0000256" key="3">
    <source>
        <dbReference type="ARBA" id="ARBA00023015"/>
    </source>
</evidence>
<dbReference type="Proteomes" id="UP000436088">
    <property type="component" value="Unassembled WGS sequence"/>
</dbReference>
<dbReference type="FunFam" id="1.10.10.60:FF:000010">
    <property type="entry name" value="Transcriptional activator Myb isoform A"/>
    <property type="match status" value="1"/>
</dbReference>
<feature type="domain" description="HTH myb-type" evidence="8">
    <location>
        <begin position="190"/>
        <end position="234"/>
    </location>
</feature>
<keyword evidence="4" id="KW-0238">DNA-binding</keyword>
<evidence type="ECO:0000259" key="8">
    <source>
        <dbReference type="PROSITE" id="PS51294"/>
    </source>
</evidence>
<sequence>MSPQGQQPMLLSDNCLKPFEGPSSSSKDYYLQDFDHLDHGYVNGTSSSNHVFLYDAFPYSCSVNNADLSECKPLAAAGHGQLMDNLGCVNLFQQRNSSSDVIMPFDFLVVDESGYYNNKKRVLANWKGRRKSNLVKGQWTMEEDRVLIQLVEQYGVRKWSHIAQMLPGRIGKQCRERWHNHLRPHIKGVEEEDKVLIQSHMEIGNKWAEIAKRFPGRTENSIKNHWNATKRRQFPKRKCRSRGSILQE</sequence>
<dbReference type="EMBL" id="VEPZ02000352">
    <property type="protein sequence ID" value="KAE8726552.1"/>
    <property type="molecule type" value="Genomic_DNA"/>
</dbReference>
<protein>
    <submittedName>
        <fullName evidence="9">Transcription factor MYB98</fullName>
    </submittedName>
</protein>
<evidence type="ECO:0000256" key="4">
    <source>
        <dbReference type="ARBA" id="ARBA00023125"/>
    </source>
</evidence>
<keyword evidence="6" id="KW-0539">Nucleus</keyword>
<comment type="subcellular location">
    <subcellularLocation>
        <location evidence="1">Nucleus</location>
    </subcellularLocation>
</comment>
<keyword evidence="5" id="KW-0804">Transcription</keyword>
<organism evidence="9 10">
    <name type="scientific">Hibiscus syriacus</name>
    <name type="common">Rose of Sharon</name>
    <dbReference type="NCBI Taxonomy" id="106335"/>
    <lineage>
        <taxon>Eukaryota</taxon>
        <taxon>Viridiplantae</taxon>
        <taxon>Streptophyta</taxon>
        <taxon>Embryophyta</taxon>
        <taxon>Tracheophyta</taxon>
        <taxon>Spermatophyta</taxon>
        <taxon>Magnoliopsida</taxon>
        <taxon>eudicotyledons</taxon>
        <taxon>Gunneridae</taxon>
        <taxon>Pentapetalae</taxon>
        <taxon>rosids</taxon>
        <taxon>malvids</taxon>
        <taxon>Malvales</taxon>
        <taxon>Malvaceae</taxon>
        <taxon>Malvoideae</taxon>
        <taxon>Hibiscus</taxon>
    </lineage>
</organism>
<dbReference type="GO" id="GO:0005634">
    <property type="term" value="C:nucleus"/>
    <property type="evidence" value="ECO:0007669"/>
    <property type="project" value="UniProtKB-SubCell"/>
</dbReference>
<dbReference type="InterPro" id="IPR001005">
    <property type="entry name" value="SANT/Myb"/>
</dbReference>
<dbReference type="AlphaFoldDB" id="A0A6A3CGN1"/>
<evidence type="ECO:0000313" key="10">
    <source>
        <dbReference type="Proteomes" id="UP000436088"/>
    </source>
</evidence>
<comment type="caution">
    <text evidence="9">The sequence shown here is derived from an EMBL/GenBank/DDBJ whole genome shotgun (WGS) entry which is preliminary data.</text>
</comment>
<feature type="domain" description="Myb-like" evidence="7">
    <location>
        <begin position="131"/>
        <end position="182"/>
    </location>
</feature>
<dbReference type="SUPFAM" id="SSF46689">
    <property type="entry name" value="Homeodomain-like"/>
    <property type="match status" value="1"/>
</dbReference>
<dbReference type="SMART" id="SM00717">
    <property type="entry name" value="SANT"/>
    <property type="match status" value="2"/>
</dbReference>
<dbReference type="PROSITE" id="PS51294">
    <property type="entry name" value="HTH_MYB"/>
    <property type="match status" value="2"/>
</dbReference>
<proteinExistence type="predicted"/>